<dbReference type="PATRIC" id="fig|253.9.peg.1329"/>
<reference evidence="1 2" key="1">
    <citation type="journal article" date="2015" name="Genom Data">
        <title>Draft genome sequence of a multidrug-resistant Chryseobacterium indologenes isolate from Malaysia.</title>
        <authorList>
            <person name="Yu C.Y."/>
            <person name="Ang G.Y."/>
            <person name="Cheng H.J."/>
            <person name="Cheong Y.M."/>
            <person name="Yin W.F."/>
            <person name="Chan K.G."/>
        </authorList>
    </citation>
    <scope>NUCLEOTIDE SEQUENCE [LARGE SCALE GENOMIC DNA]</scope>
    <source>
        <strain evidence="1 2">CI_885</strain>
    </source>
</reference>
<evidence type="ECO:0000313" key="2">
    <source>
        <dbReference type="Proteomes" id="UP000037953"/>
    </source>
</evidence>
<dbReference type="RefSeq" id="WP_062701525.1">
    <property type="nucleotide sequence ID" value="NZ_LJOD01000012.1"/>
</dbReference>
<comment type="caution">
    <text evidence="1">The sequence shown here is derived from an EMBL/GenBank/DDBJ whole genome shotgun (WGS) entry which is preliminary data.</text>
</comment>
<sequence>MLEEINLNGAQDEGKKFINWREALILPTDKIPEPIPILSIVQDGYQIPILNEDNISLLFGPAKARKSALVRSICQAIFNGSNDKMISNYHRKKISIVDTEQSRHHCLRATKNIYQISFQKNMVDYLSVTTYTKDDKKNLVECYLAESPDCGLMIIDNIVHFANDFNSATEAAELTQWLLKIKSTFNTHILVVLHENPTPENLFNSKPRGHLGTNLMNLCETGIRIRKDPYDKTRSIISAALTRGRDFNDIVLTMDDQMVPYLDDLEDDYDEVKTKPKPYQ</sequence>
<evidence type="ECO:0000313" key="1">
    <source>
        <dbReference type="EMBL" id="KPE50128.1"/>
    </source>
</evidence>
<reference evidence="2" key="2">
    <citation type="submission" date="2015-09" db="EMBL/GenBank/DDBJ databases">
        <title>Draft genome sequence of a multidrug-resistant Chryseobacterium indologenes isolate from Malaysia.</title>
        <authorList>
            <person name="Yu C.Y."/>
            <person name="Ang G.Y."/>
            <person name="Chan K.-G."/>
        </authorList>
    </citation>
    <scope>NUCLEOTIDE SEQUENCE [LARGE SCALE GENOMIC DNA]</scope>
    <source>
        <strain evidence="2">CI_885</strain>
    </source>
</reference>
<dbReference type="AlphaFoldDB" id="A0A0N0ZVI1"/>
<dbReference type="EMBL" id="LJOD01000012">
    <property type="protein sequence ID" value="KPE50128.1"/>
    <property type="molecule type" value="Genomic_DNA"/>
</dbReference>
<proteinExistence type="predicted"/>
<evidence type="ECO:0008006" key="3">
    <source>
        <dbReference type="Google" id="ProtNLM"/>
    </source>
</evidence>
<organism evidence="1 2">
    <name type="scientific">Chryseobacterium indologenes</name>
    <name type="common">Flavobacterium indologenes</name>
    <dbReference type="NCBI Taxonomy" id="253"/>
    <lineage>
        <taxon>Bacteria</taxon>
        <taxon>Pseudomonadati</taxon>
        <taxon>Bacteroidota</taxon>
        <taxon>Flavobacteriia</taxon>
        <taxon>Flavobacteriales</taxon>
        <taxon>Weeksellaceae</taxon>
        <taxon>Chryseobacterium group</taxon>
        <taxon>Chryseobacterium</taxon>
    </lineage>
</organism>
<dbReference type="Proteomes" id="UP000037953">
    <property type="component" value="Unassembled WGS sequence"/>
</dbReference>
<dbReference type="OrthoDB" id="795326at2"/>
<gene>
    <name evidence="1" type="ORF">AOB46_16955</name>
</gene>
<dbReference type="InterPro" id="IPR027417">
    <property type="entry name" value="P-loop_NTPase"/>
</dbReference>
<accession>A0A0N0ZVI1</accession>
<dbReference type="Gene3D" id="3.40.50.300">
    <property type="entry name" value="P-loop containing nucleotide triphosphate hydrolases"/>
    <property type="match status" value="1"/>
</dbReference>
<protein>
    <recommendedName>
        <fullName evidence="3">AAA family ATPase</fullName>
    </recommendedName>
</protein>
<dbReference type="SUPFAM" id="SSF52540">
    <property type="entry name" value="P-loop containing nucleoside triphosphate hydrolases"/>
    <property type="match status" value="1"/>
</dbReference>
<name>A0A0N0ZVI1_CHRID</name>